<evidence type="ECO:0000256" key="12">
    <source>
        <dbReference type="ARBA" id="ARBA00022908"/>
    </source>
</evidence>
<dbReference type="Pfam" id="PF25597">
    <property type="entry name" value="SH3_retrovirus"/>
    <property type="match status" value="1"/>
</dbReference>
<dbReference type="PANTHER" id="PTHR42648">
    <property type="entry name" value="TRANSPOSASE, PUTATIVE-RELATED"/>
    <property type="match status" value="1"/>
</dbReference>
<dbReference type="PANTHER" id="PTHR42648:SF11">
    <property type="entry name" value="TRANSPOSON TY4-P GAG-POL POLYPROTEIN"/>
    <property type="match status" value="1"/>
</dbReference>
<dbReference type="GO" id="GO:0005524">
    <property type="term" value="F:ATP binding"/>
    <property type="evidence" value="ECO:0007669"/>
    <property type="project" value="UniProtKB-KW"/>
</dbReference>
<dbReference type="InterPro" id="IPR036397">
    <property type="entry name" value="RNaseH_sf"/>
</dbReference>
<keyword evidence="10" id="KW-0067">ATP-binding</keyword>
<keyword evidence="6" id="KW-0547">Nucleotide-binding</keyword>
<dbReference type="OrthoDB" id="6818644at2759"/>
<proteinExistence type="predicted"/>
<dbReference type="Pfam" id="PF00665">
    <property type="entry name" value="rve"/>
    <property type="match status" value="1"/>
</dbReference>
<feature type="region of interest" description="Disordered" evidence="18">
    <location>
        <begin position="778"/>
        <end position="815"/>
    </location>
</feature>
<comment type="function">
    <text evidence="1">The aspartyl protease (PR) mediates the proteolytic cleavages of the Gag and Gag-Pol polyproteins after assembly of the VLP.</text>
</comment>
<evidence type="ECO:0000256" key="9">
    <source>
        <dbReference type="ARBA" id="ARBA00022801"/>
    </source>
</evidence>
<keyword evidence="5" id="KW-0479">Metal-binding</keyword>
<dbReference type="Gene3D" id="3.30.420.10">
    <property type="entry name" value="Ribonuclease H-like superfamily/Ribonuclease H"/>
    <property type="match status" value="1"/>
</dbReference>
<evidence type="ECO:0000256" key="13">
    <source>
        <dbReference type="ARBA" id="ARBA00022918"/>
    </source>
</evidence>
<keyword evidence="2" id="KW-1188">Viral release from host cell</keyword>
<evidence type="ECO:0000256" key="2">
    <source>
        <dbReference type="ARBA" id="ARBA00022612"/>
    </source>
</evidence>
<dbReference type="InterPro" id="IPR057670">
    <property type="entry name" value="SH3_retrovirus"/>
</dbReference>
<gene>
    <name evidence="20" type="ORF">NTEN_LOCUS19705</name>
</gene>
<feature type="non-terminal residue" evidence="20">
    <location>
        <position position="1317"/>
    </location>
</feature>
<keyword evidence="7" id="KW-0064">Aspartyl protease</keyword>
<evidence type="ECO:0000259" key="19">
    <source>
        <dbReference type="PROSITE" id="PS50994"/>
    </source>
</evidence>
<keyword evidence="11" id="KW-0460">Magnesium</keyword>
<dbReference type="GO" id="GO:0006310">
    <property type="term" value="P:DNA recombination"/>
    <property type="evidence" value="ECO:0007669"/>
    <property type="project" value="UniProtKB-KW"/>
</dbReference>
<dbReference type="GO" id="GO:0004190">
    <property type="term" value="F:aspartic-type endopeptidase activity"/>
    <property type="evidence" value="ECO:0007669"/>
    <property type="project" value="UniProtKB-KW"/>
</dbReference>
<evidence type="ECO:0000256" key="11">
    <source>
        <dbReference type="ARBA" id="ARBA00022842"/>
    </source>
</evidence>
<evidence type="ECO:0000256" key="7">
    <source>
        <dbReference type="ARBA" id="ARBA00022750"/>
    </source>
</evidence>
<evidence type="ECO:0000256" key="10">
    <source>
        <dbReference type="ARBA" id="ARBA00022840"/>
    </source>
</evidence>
<evidence type="ECO:0000256" key="8">
    <source>
        <dbReference type="ARBA" id="ARBA00022759"/>
    </source>
</evidence>
<dbReference type="GO" id="GO:0003887">
    <property type="term" value="F:DNA-directed DNA polymerase activity"/>
    <property type="evidence" value="ECO:0007669"/>
    <property type="project" value="UniProtKB-KW"/>
</dbReference>
<protein>
    <recommendedName>
        <fullName evidence="19">Integrase catalytic domain-containing protein</fullName>
    </recommendedName>
</protein>
<evidence type="ECO:0000256" key="17">
    <source>
        <dbReference type="ARBA" id="ARBA00023268"/>
    </source>
</evidence>
<keyword evidence="3" id="KW-0645">Protease</keyword>
<evidence type="ECO:0000256" key="4">
    <source>
        <dbReference type="ARBA" id="ARBA00022722"/>
    </source>
</evidence>
<keyword evidence="14" id="KW-0548">Nucleotidyltransferase</keyword>
<evidence type="ECO:0000256" key="3">
    <source>
        <dbReference type="ARBA" id="ARBA00022670"/>
    </source>
</evidence>
<dbReference type="SUPFAM" id="SSF53098">
    <property type="entry name" value="Ribonuclease H-like"/>
    <property type="match status" value="1"/>
</dbReference>
<dbReference type="GO" id="GO:0006508">
    <property type="term" value="P:proteolysis"/>
    <property type="evidence" value="ECO:0007669"/>
    <property type="project" value="UniProtKB-KW"/>
</dbReference>
<dbReference type="Pfam" id="PF14223">
    <property type="entry name" value="Retrotran_gag_2"/>
    <property type="match status" value="1"/>
</dbReference>
<evidence type="ECO:0000313" key="21">
    <source>
        <dbReference type="Proteomes" id="UP000479000"/>
    </source>
</evidence>
<dbReference type="SUPFAM" id="SSF56672">
    <property type="entry name" value="DNA/RNA polymerases"/>
    <property type="match status" value="1"/>
</dbReference>
<dbReference type="GO" id="GO:0003964">
    <property type="term" value="F:RNA-directed DNA polymerase activity"/>
    <property type="evidence" value="ECO:0007669"/>
    <property type="project" value="UniProtKB-KW"/>
</dbReference>
<organism evidence="20 21">
    <name type="scientific">Nesidiocoris tenuis</name>
    <dbReference type="NCBI Taxonomy" id="355587"/>
    <lineage>
        <taxon>Eukaryota</taxon>
        <taxon>Metazoa</taxon>
        <taxon>Ecdysozoa</taxon>
        <taxon>Arthropoda</taxon>
        <taxon>Hexapoda</taxon>
        <taxon>Insecta</taxon>
        <taxon>Pterygota</taxon>
        <taxon>Neoptera</taxon>
        <taxon>Paraneoptera</taxon>
        <taxon>Hemiptera</taxon>
        <taxon>Heteroptera</taxon>
        <taxon>Panheteroptera</taxon>
        <taxon>Cimicomorpha</taxon>
        <taxon>Miridae</taxon>
        <taxon>Dicyphina</taxon>
        <taxon>Nesidiocoris</taxon>
    </lineage>
</organism>
<keyword evidence="4" id="KW-0540">Nuclease</keyword>
<keyword evidence="15" id="KW-0917">Virion maturation</keyword>
<dbReference type="EMBL" id="CADCXU010028950">
    <property type="protein sequence ID" value="CAB0015365.1"/>
    <property type="molecule type" value="Genomic_DNA"/>
</dbReference>
<keyword evidence="12" id="KW-0229">DNA integration</keyword>
<name>A0A6H5HGJ3_9HEMI</name>
<dbReference type="Pfam" id="PF22936">
    <property type="entry name" value="Pol_BBD"/>
    <property type="match status" value="1"/>
</dbReference>
<sequence>MELAKVNIGLLQGKENWSTWKFKVQAIFRGIAGAERVVNGTAKAPEELPPTATAAEKAKYEKDLESFNTLHSMVFLILTTNMTEETLKKVMRFSMAHEIWNELQRLYEGTSEDRAYDLCIQFFSYEKRTEDDIGSHMSILKNIWNSLKDEINKDPTQRCDLPEIFLICKILGTLPEEYFSFKSSWLLMAKKDRTIENLTDQLCSFERQLAKKDRACDGEQALTAYSSKQKDKAVTNRKLLTCKYCLSKGHRVRNCPKWIADGKPPKPAKSASTKTIDGKTSLLAIESETVFGAQIVDGYWYADNGATNHVSPMREIFRNFTSFSNYQRVTTADGTPVTALGKGNVHLEATVGNRREELILTDVWYVPRISKNLFSILAAQERNPNSVFVSKPTTCYLKIDGKIKIVGTRSLNGGLFKMEAKNLNPPELNVVTHENKLQLYHERLGHQNKQHVKSLVEKEFGEKLNLDGELCEGCMFGKSHRKKFGTRKRATEAGQLIHADVCGPFHNSISGYKYFCVFKDDYSRYREVFFLKQKSEVAKKLENMLAIMKARGHILKELLCDNGGEFDCQSVRELSAKNGFKLRYTMPFTPQQAGCAERENRTLVETARSLMYAHGNIPQGLWAELVNAARYILNISGISSESGKSPHELWTGQKVSLKHLRIIGSTCYVHVPKQKRKKLDVKAVKGVLVGYDDADGYRVWCKENNKLLRSRDVTFEEFPLPNASRSNDIDLRISSKEASCQTQSEVITDVIDEGAPPDQQQLPEMMEDDVDECIQAQDSTECSTDDDPVMQSSPERTNEEFPKVQDNPAEPRNSLIGGYYLRDRSKLKPAERSCCIAEFFHEPSTYGEAMRSDEREEWIKAINSEIKSLKENQTWSLQDLPPGKKAIPTKWVFKVKTNADGSIDKYKARLVVKGFAQKRDIDYDQTFSPVAKSGTIRTLLSVAASERMSLAQFDVSTAFLYGQVGEELYINQPEGFSDGSNKVCRLHRSLYGLKQAPRCWNKRFGGYMDSLGFKRSQQDSCFFIRKRNGNMILVALYVDDGLVATTDPQELQEFIKELKAEFKITVKDANFYLGIEINQKEDGSVTINQQNYIKKILQRFNMFECSPAPTPIIKDSTQSGGEDSNKEPVNFPYRQAVGALMYVMTATRPDIAYAVGVVSRNLENPSNDDVVRVKRIFRYLKGSMSLGITYQPDLNKGVLKCFSDADHAGDQATGRSTTGVICLYAGGAVTWLSQLQATVSISTTEAEIVAASEAGREIVWLKRFLSELVDIKAIPELQVDNEAAVRLAENPEFHRRTKHIRVRHFFIRELVNDGEVR</sequence>
<keyword evidence="9" id="KW-0378">Hydrolase</keyword>
<keyword evidence="16" id="KW-0233">DNA recombination</keyword>
<reference evidence="20 21" key="1">
    <citation type="submission" date="2020-02" db="EMBL/GenBank/DDBJ databases">
        <authorList>
            <person name="Ferguson B K."/>
        </authorList>
    </citation>
    <scope>NUCLEOTIDE SEQUENCE [LARGE SCALE GENOMIC DNA]</scope>
</reference>
<evidence type="ECO:0000256" key="5">
    <source>
        <dbReference type="ARBA" id="ARBA00022723"/>
    </source>
</evidence>
<evidence type="ECO:0000256" key="14">
    <source>
        <dbReference type="ARBA" id="ARBA00022932"/>
    </source>
</evidence>
<dbReference type="InterPro" id="IPR001584">
    <property type="entry name" value="Integrase_cat-core"/>
</dbReference>
<dbReference type="Proteomes" id="UP000479000">
    <property type="component" value="Unassembled WGS sequence"/>
</dbReference>
<dbReference type="Pfam" id="PF13976">
    <property type="entry name" value="gag_pre-integrs"/>
    <property type="match status" value="1"/>
</dbReference>
<dbReference type="InterPro" id="IPR054722">
    <property type="entry name" value="PolX-like_BBD"/>
</dbReference>
<dbReference type="GO" id="GO:0003676">
    <property type="term" value="F:nucleic acid binding"/>
    <property type="evidence" value="ECO:0007669"/>
    <property type="project" value="InterPro"/>
</dbReference>
<evidence type="ECO:0000313" key="20">
    <source>
        <dbReference type="EMBL" id="CAB0015365.1"/>
    </source>
</evidence>
<evidence type="ECO:0000256" key="18">
    <source>
        <dbReference type="SAM" id="MobiDB-lite"/>
    </source>
</evidence>
<keyword evidence="17" id="KW-0511">Multifunctional enzyme</keyword>
<dbReference type="Pfam" id="PF07727">
    <property type="entry name" value="RVT_2"/>
    <property type="match status" value="1"/>
</dbReference>
<accession>A0A6H5HGJ3</accession>
<dbReference type="InterPro" id="IPR013103">
    <property type="entry name" value="RVT_2"/>
</dbReference>
<dbReference type="InterPro" id="IPR039537">
    <property type="entry name" value="Retrotran_Ty1/copia-like"/>
</dbReference>
<dbReference type="GO" id="GO:0042575">
    <property type="term" value="C:DNA polymerase complex"/>
    <property type="evidence" value="ECO:0007669"/>
    <property type="project" value="UniProtKB-ARBA"/>
</dbReference>
<dbReference type="GO" id="GO:0046872">
    <property type="term" value="F:metal ion binding"/>
    <property type="evidence" value="ECO:0007669"/>
    <property type="project" value="UniProtKB-KW"/>
</dbReference>
<keyword evidence="8" id="KW-0255">Endonuclease</keyword>
<evidence type="ECO:0000256" key="15">
    <source>
        <dbReference type="ARBA" id="ARBA00023113"/>
    </source>
</evidence>
<evidence type="ECO:0000256" key="16">
    <source>
        <dbReference type="ARBA" id="ARBA00023172"/>
    </source>
</evidence>
<evidence type="ECO:0000256" key="1">
    <source>
        <dbReference type="ARBA" id="ARBA00002180"/>
    </source>
</evidence>
<evidence type="ECO:0000256" key="6">
    <source>
        <dbReference type="ARBA" id="ARBA00022741"/>
    </source>
</evidence>
<keyword evidence="14" id="KW-0239">DNA-directed DNA polymerase</keyword>
<keyword evidence="21" id="KW-1185">Reference proteome</keyword>
<keyword evidence="13" id="KW-0695">RNA-directed DNA polymerase</keyword>
<feature type="domain" description="Integrase catalytic" evidence="19">
    <location>
        <begin position="489"/>
        <end position="654"/>
    </location>
</feature>
<dbReference type="GO" id="GO:0004519">
    <property type="term" value="F:endonuclease activity"/>
    <property type="evidence" value="ECO:0007669"/>
    <property type="project" value="UniProtKB-KW"/>
</dbReference>
<keyword evidence="14" id="KW-0808">Transferase</keyword>
<dbReference type="GO" id="GO:0015074">
    <property type="term" value="P:DNA integration"/>
    <property type="evidence" value="ECO:0007669"/>
    <property type="project" value="UniProtKB-KW"/>
</dbReference>
<dbReference type="InterPro" id="IPR012337">
    <property type="entry name" value="RNaseH-like_sf"/>
</dbReference>
<dbReference type="InterPro" id="IPR025724">
    <property type="entry name" value="GAG-pre-integrase_dom"/>
</dbReference>
<dbReference type="CDD" id="cd09272">
    <property type="entry name" value="RNase_HI_RT_Ty1"/>
    <property type="match status" value="1"/>
</dbReference>
<dbReference type="InterPro" id="IPR043502">
    <property type="entry name" value="DNA/RNA_pol_sf"/>
</dbReference>
<dbReference type="PROSITE" id="PS50994">
    <property type="entry name" value="INTEGRASE"/>
    <property type="match status" value="1"/>
</dbReference>